<dbReference type="InterPro" id="IPR025984">
    <property type="entry name" value="DCTPP"/>
</dbReference>
<accession>A0A074LRA6</accession>
<dbReference type="EMBL" id="JMIR01000003">
    <property type="protein sequence ID" value="KEO84641.1"/>
    <property type="molecule type" value="Genomic_DNA"/>
</dbReference>
<dbReference type="RefSeq" id="WP_038084557.1">
    <property type="nucleotide sequence ID" value="NZ_JMIR01000003.1"/>
</dbReference>
<dbReference type="CDD" id="cd11537">
    <property type="entry name" value="NTP-PPase_RS21-C6_like"/>
    <property type="match status" value="1"/>
</dbReference>
<dbReference type="AlphaFoldDB" id="A0A074LRA6"/>
<evidence type="ECO:0008006" key="3">
    <source>
        <dbReference type="Google" id="ProtNLM"/>
    </source>
</evidence>
<dbReference type="InterPro" id="IPR052555">
    <property type="entry name" value="dCTP_Pyrophosphatase"/>
</dbReference>
<dbReference type="SUPFAM" id="SSF101386">
    <property type="entry name" value="all-alpha NTP pyrophosphatases"/>
    <property type="match status" value="1"/>
</dbReference>
<dbReference type="GO" id="GO:0009143">
    <property type="term" value="P:nucleoside triphosphate catabolic process"/>
    <property type="evidence" value="ECO:0007669"/>
    <property type="project" value="InterPro"/>
</dbReference>
<evidence type="ECO:0000313" key="1">
    <source>
        <dbReference type="EMBL" id="KEO84641.1"/>
    </source>
</evidence>
<organism evidence="1 2">
    <name type="scientific">Tumebacillus flagellatus</name>
    <dbReference type="NCBI Taxonomy" id="1157490"/>
    <lineage>
        <taxon>Bacteria</taxon>
        <taxon>Bacillati</taxon>
        <taxon>Bacillota</taxon>
        <taxon>Bacilli</taxon>
        <taxon>Bacillales</taxon>
        <taxon>Alicyclobacillaceae</taxon>
        <taxon>Tumebacillus</taxon>
    </lineage>
</organism>
<dbReference type="Proteomes" id="UP000027931">
    <property type="component" value="Unassembled WGS sequence"/>
</dbReference>
<sequence length="118" mass="13741">MSEVRGDAVVTVAELKQQVREFTEARNWHVEGHRPKNLAMSIAIEAAELMEHFQWLDNDDYADEKLSAEKREQVRMEVADIAIYLLSFCNQQGIDLAKAVQDKYQINEKRFPVEKFVK</sequence>
<dbReference type="PIRSF" id="PIRSF029826">
    <property type="entry name" value="UCP029826_pph"/>
    <property type="match status" value="1"/>
</dbReference>
<dbReference type="PANTHER" id="PTHR46523">
    <property type="entry name" value="DCTP PYROPHOSPHATASE 1"/>
    <property type="match status" value="1"/>
</dbReference>
<proteinExistence type="predicted"/>
<comment type="caution">
    <text evidence="1">The sequence shown here is derived from an EMBL/GenBank/DDBJ whole genome shotgun (WGS) entry which is preliminary data.</text>
</comment>
<dbReference type="GO" id="GO:0047429">
    <property type="term" value="F:nucleoside triphosphate diphosphatase activity"/>
    <property type="evidence" value="ECO:0007669"/>
    <property type="project" value="InterPro"/>
</dbReference>
<dbReference type="Gene3D" id="1.10.287.1080">
    <property type="entry name" value="MazG-like"/>
    <property type="match status" value="1"/>
</dbReference>
<reference evidence="1 2" key="1">
    <citation type="journal article" date="2013" name="Int. J. Syst. Evol. Microbiol.">
        <title>Tumebacillus flagellatus sp. nov., an alpha-amylase/pullulanase-producing bacterium isolated from cassava wastewater.</title>
        <authorList>
            <person name="Wang Q."/>
            <person name="Xie N."/>
            <person name="Qin Y."/>
            <person name="Shen N."/>
            <person name="Zhu J."/>
            <person name="Mi H."/>
            <person name="Huang R."/>
        </authorList>
    </citation>
    <scope>NUCLEOTIDE SEQUENCE [LARGE SCALE GENOMIC DNA]</scope>
    <source>
        <strain evidence="1 2">GST4</strain>
    </source>
</reference>
<keyword evidence="2" id="KW-1185">Reference proteome</keyword>
<dbReference type="OrthoDB" id="9791898at2"/>
<dbReference type="STRING" id="1157490.EL26_03750"/>
<dbReference type="Pfam" id="PF12643">
    <property type="entry name" value="MazG-like"/>
    <property type="match status" value="1"/>
</dbReference>
<gene>
    <name evidence="1" type="ORF">EL26_03750</name>
</gene>
<protein>
    <recommendedName>
        <fullName evidence="3">Nucleotide pyrophosphohydrolase</fullName>
    </recommendedName>
</protein>
<name>A0A074LRA6_9BACL</name>
<dbReference type="eggNOG" id="COG1694">
    <property type="taxonomic scope" value="Bacteria"/>
</dbReference>
<evidence type="ECO:0000313" key="2">
    <source>
        <dbReference type="Proteomes" id="UP000027931"/>
    </source>
</evidence>
<dbReference type="PANTHER" id="PTHR46523:SF1">
    <property type="entry name" value="DCTP PYROPHOSPHATASE 1"/>
    <property type="match status" value="1"/>
</dbReference>